<dbReference type="CDD" id="cd18595">
    <property type="entry name" value="ABC_6TM_MRP1_2_3_6_D1_like"/>
    <property type="match status" value="1"/>
</dbReference>
<evidence type="ECO:0000313" key="17">
    <source>
        <dbReference type="EMBL" id="KAK3795477.1"/>
    </source>
</evidence>
<keyword evidence="6" id="KW-0677">Repeat</keyword>
<dbReference type="FunFam" id="1.20.1560.10:FF:000020">
    <property type="entry name" value="ABC metal ion transporter"/>
    <property type="match status" value="1"/>
</dbReference>
<protein>
    <recommendedName>
        <fullName evidence="11">ABC-type glutathione-S-conjugate transporter</fullName>
        <ecNumber evidence="11">7.6.2.3</ecNumber>
    </recommendedName>
</protein>
<dbReference type="FunFam" id="3.40.50.300:FF:000997">
    <property type="entry name" value="Multidrug resistance-associated protein 1"/>
    <property type="match status" value="1"/>
</dbReference>
<dbReference type="Pfam" id="PF00664">
    <property type="entry name" value="ABC_membrane"/>
    <property type="match status" value="2"/>
</dbReference>
<feature type="transmembrane region" description="Helical" evidence="14">
    <location>
        <begin position="73"/>
        <end position="91"/>
    </location>
</feature>
<keyword evidence="8" id="KW-0067">ATP-binding</keyword>
<comment type="caution">
    <text evidence="17">The sequence shown here is derived from an EMBL/GenBank/DDBJ whole genome shotgun (WGS) entry which is preliminary data.</text>
</comment>
<evidence type="ECO:0000256" key="4">
    <source>
        <dbReference type="ARBA" id="ARBA00022554"/>
    </source>
</evidence>
<dbReference type="SUPFAM" id="SSF90123">
    <property type="entry name" value="ABC transporter transmembrane region"/>
    <property type="match status" value="2"/>
</dbReference>
<dbReference type="EMBL" id="JAWDGP010001055">
    <property type="protein sequence ID" value="KAK3795477.1"/>
    <property type="molecule type" value="Genomic_DNA"/>
</dbReference>
<evidence type="ECO:0000259" key="15">
    <source>
        <dbReference type="PROSITE" id="PS50893"/>
    </source>
</evidence>
<feature type="transmembrane region" description="Helical" evidence="14">
    <location>
        <begin position="359"/>
        <end position="381"/>
    </location>
</feature>
<evidence type="ECO:0000256" key="5">
    <source>
        <dbReference type="ARBA" id="ARBA00022692"/>
    </source>
</evidence>
<feature type="compositionally biased region" description="Basic and acidic residues" evidence="13">
    <location>
        <begin position="953"/>
        <end position="962"/>
    </location>
</feature>
<feature type="transmembrane region" description="Helical" evidence="14">
    <location>
        <begin position="990"/>
        <end position="1009"/>
    </location>
</feature>
<feature type="domain" description="ABC transporter" evidence="15">
    <location>
        <begin position="669"/>
        <end position="891"/>
    </location>
</feature>
<feature type="transmembrane region" description="Helical" evidence="14">
    <location>
        <begin position="492"/>
        <end position="510"/>
    </location>
</feature>
<dbReference type="InterPro" id="IPR003593">
    <property type="entry name" value="AAA+_ATPase"/>
</dbReference>
<evidence type="ECO:0000256" key="8">
    <source>
        <dbReference type="ARBA" id="ARBA00022840"/>
    </source>
</evidence>
<dbReference type="InterPro" id="IPR003439">
    <property type="entry name" value="ABC_transporter-like_ATP-bd"/>
</dbReference>
<evidence type="ECO:0000256" key="7">
    <source>
        <dbReference type="ARBA" id="ARBA00022741"/>
    </source>
</evidence>
<dbReference type="PANTHER" id="PTHR24223:SF443">
    <property type="entry name" value="MULTIDRUG-RESISTANCE LIKE PROTEIN 1, ISOFORM I"/>
    <property type="match status" value="1"/>
</dbReference>
<dbReference type="PROSITE" id="PS50893">
    <property type="entry name" value="ABC_TRANSPORTER_2"/>
    <property type="match status" value="1"/>
</dbReference>
<sequence length="1161" mass="130532">MTSFEEFCGGPFWNSSLLSESNWPQFTPCFHHTFLAWTPVALAIVFGSCKAWLLQHDKRKNPLPITRLHAAKIMCHLTIIILTFVALLQKISHQAEGDTIPGAAFLADVLHLITFAGISGLSQLERVRGVIASDVQLLFWFFSTVCSIIPAYSVVELELYKTDLMDFIVCYMVFCLKFLCFFLNCFAENAYGSSSKNGYTSLEKAKCPVAKASAMSKLFYCWMFPLMRAGFQRDIEESDLWPLDPALETDNHIPEFNRLWKKEMDRCAKTKDNRPQGVEYNKRNSRVRSRSLKGERKRLLDLDDNRISDFNEGPRSVYNQFLERTNECDARNHSTEPSLIGVLWTQFWPQVFTITWSKLVSDLCVLAGPVLLSALISYMSTRQPGSIWQGCCIVVLMWATGMFRVVIFNFAMAHTYRLGMSMKSVLIAAIYRKAMNISNESKKNSSAGDIVNLMSVDAQRIQEFVIKVSFCHTTPVLIVASIAFIYSHIGPAALVGLLVLLCLLPVNVWVASRQKVLLKRNLRLKDSRLTMMNEILSGIKALKLYAWEKCFHDKVQETRAAEIAELLKIATLFVITGVCWTLAGFLVTLATFATYVLSDPHNYLDPGTAFITLAIFNILKTPMDFMSSMISLGTQAYVSAGRINKFLLLEELSPDTVIVMPESDNVVTFEGADLTWDATGPPTLKGINLHIPPGKLVAIVGPVGAGKSSLISAILGDMDKRSGTITRRGSIAYVPQQAWIQNATVQDNITFSKVYRETKYRTVVKACELERDFSILTAGDQTEIGEKGVNLSGGQKQRVSMARAVYHDCALYLLDDPLSAVDSHVGKAIFDNVIGSRGLLKNKTRILVTHGMHFLPQVDMIVVMKDGQITEVGTYEELVTHDGPFAQFLKEHLTQEQMDGFDEEDDPEVANIKDSMWGRIELLTSDAATSGDESRSLRRRRKGLQENSLTKSQIERHKEKPKGLQKPGDKLISIEVLEKGRVQSAVYLKYLRAAGILPIGCALIAFWTFQTVSVFTNYWLTDWTQDAVLANRSNDVDMFAAANEKYLSIYAVYGLVQVLLLVVYFYLFWTRMVMAGKNLHSQMTYRLFRAPMSFFDTTPIGRILNRCSRDIEIVDVFLPIICRDFLATFGSNVITLLVILVQTPVFGAVLVPVIFFFYLLL</sequence>
<dbReference type="SMART" id="SM00382">
    <property type="entry name" value="AAA"/>
    <property type="match status" value="1"/>
</dbReference>
<dbReference type="InterPro" id="IPR017871">
    <property type="entry name" value="ABC_transporter-like_CS"/>
</dbReference>
<dbReference type="Gene3D" id="1.20.1560.10">
    <property type="entry name" value="ABC transporter type 1, transmembrane domain"/>
    <property type="match status" value="2"/>
</dbReference>
<feature type="transmembrane region" description="Helical" evidence="14">
    <location>
        <begin position="387"/>
        <end position="413"/>
    </location>
</feature>
<dbReference type="Gene3D" id="3.40.50.300">
    <property type="entry name" value="P-loop containing nucleotide triphosphate hydrolases"/>
    <property type="match status" value="1"/>
</dbReference>
<keyword evidence="9 14" id="KW-1133">Transmembrane helix</keyword>
<comment type="similarity">
    <text evidence="2">Belongs to the ABC transporter superfamily. ABCC family. Conjugate transporter (TC 3.A.1.208) subfamily.</text>
</comment>
<evidence type="ECO:0000259" key="16">
    <source>
        <dbReference type="PROSITE" id="PS50929"/>
    </source>
</evidence>
<evidence type="ECO:0000256" key="11">
    <source>
        <dbReference type="ARBA" id="ARBA00024220"/>
    </source>
</evidence>
<dbReference type="GO" id="GO:0016887">
    <property type="term" value="F:ATP hydrolysis activity"/>
    <property type="evidence" value="ECO:0007669"/>
    <property type="project" value="InterPro"/>
</dbReference>
<evidence type="ECO:0000256" key="10">
    <source>
        <dbReference type="ARBA" id="ARBA00023136"/>
    </source>
</evidence>
<dbReference type="InterPro" id="IPR056227">
    <property type="entry name" value="TMD0_ABC"/>
</dbReference>
<keyword evidence="18" id="KW-1185">Reference proteome</keyword>
<dbReference type="EC" id="7.6.2.3" evidence="11"/>
<feature type="domain" description="ABC transmembrane type-1" evidence="16">
    <location>
        <begin position="359"/>
        <end position="635"/>
    </location>
</feature>
<keyword evidence="4" id="KW-0926">Vacuole</keyword>
<evidence type="ECO:0000313" key="18">
    <source>
        <dbReference type="Proteomes" id="UP001283361"/>
    </source>
</evidence>
<dbReference type="InterPro" id="IPR036640">
    <property type="entry name" value="ABC1_TM_sf"/>
</dbReference>
<evidence type="ECO:0000256" key="9">
    <source>
        <dbReference type="ARBA" id="ARBA00022989"/>
    </source>
</evidence>
<feature type="transmembrane region" description="Helical" evidence="14">
    <location>
        <begin position="603"/>
        <end position="619"/>
    </location>
</feature>
<gene>
    <name evidence="17" type="ORF">RRG08_020884</name>
</gene>
<dbReference type="Proteomes" id="UP001283361">
    <property type="component" value="Unassembled WGS sequence"/>
</dbReference>
<evidence type="ECO:0000256" key="3">
    <source>
        <dbReference type="ARBA" id="ARBA00022448"/>
    </source>
</evidence>
<feature type="domain" description="ABC transmembrane type-1" evidence="16">
    <location>
        <begin position="1002"/>
        <end position="1161"/>
    </location>
</feature>
<feature type="transmembrane region" description="Helical" evidence="14">
    <location>
        <begin position="103"/>
        <end position="125"/>
    </location>
</feature>
<feature type="non-terminal residue" evidence="17">
    <location>
        <position position="1"/>
    </location>
</feature>
<dbReference type="GO" id="GO:0015431">
    <property type="term" value="F:ABC-type glutathione S-conjugate transporter activity"/>
    <property type="evidence" value="ECO:0007669"/>
    <property type="project" value="UniProtKB-EC"/>
</dbReference>
<evidence type="ECO:0000256" key="6">
    <source>
        <dbReference type="ARBA" id="ARBA00022737"/>
    </source>
</evidence>
<evidence type="ECO:0000256" key="14">
    <source>
        <dbReference type="SAM" id="Phobius"/>
    </source>
</evidence>
<dbReference type="GO" id="GO:0000323">
    <property type="term" value="C:lytic vacuole"/>
    <property type="evidence" value="ECO:0007669"/>
    <property type="project" value="UniProtKB-ARBA"/>
</dbReference>
<keyword evidence="10 14" id="KW-0472">Membrane</keyword>
<dbReference type="InterPro" id="IPR050173">
    <property type="entry name" value="ABC_transporter_C-like"/>
</dbReference>
<feature type="region of interest" description="Disordered" evidence="13">
    <location>
        <begin position="928"/>
        <end position="966"/>
    </location>
</feature>
<dbReference type="AlphaFoldDB" id="A0AAE1AZ14"/>
<dbReference type="SUPFAM" id="SSF52540">
    <property type="entry name" value="P-loop containing nucleoside triphosphate hydrolases"/>
    <property type="match status" value="1"/>
</dbReference>
<comment type="catalytic activity">
    <reaction evidence="12">
        <text>leukotriene C4(in) + ATP + H2O = leukotriene C4(out) + ADP + phosphate + H(+)</text>
        <dbReference type="Rhea" id="RHEA:38963"/>
        <dbReference type="ChEBI" id="CHEBI:15377"/>
        <dbReference type="ChEBI" id="CHEBI:15378"/>
        <dbReference type="ChEBI" id="CHEBI:30616"/>
        <dbReference type="ChEBI" id="CHEBI:43474"/>
        <dbReference type="ChEBI" id="CHEBI:57973"/>
        <dbReference type="ChEBI" id="CHEBI:456216"/>
    </reaction>
    <physiologicalReaction direction="left-to-right" evidence="12">
        <dbReference type="Rhea" id="RHEA:38964"/>
    </physiologicalReaction>
</comment>
<evidence type="ECO:0000256" key="2">
    <source>
        <dbReference type="ARBA" id="ARBA00009726"/>
    </source>
</evidence>
<organism evidence="17 18">
    <name type="scientific">Elysia crispata</name>
    <name type="common">lettuce slug</name>
    <dbReference type="NCBI Taxonomy" id="231223"/>
    <lineage>
        <taxon>Eukaryota</taxon>
        <taxon>Metazoa</taxon>
        <taxon>Spiralia</taxon>
        <taxon>Lophotrochozoa</taxon>
        <taxon>Mollusca</taxon>
        <taxon>Gastropoda</taxon>
        <taxon>Heterobranchia</taxon>
        <taxon>Euthyneura</taxon>
        <taxon>Panpulmonata</taxon>
        <taxon>Sacoglossa</taxon>
        <taxon>Placobranchoidea</taxon>
        <taxon>Plakobranchidae</taxon>
        <taxon>Elysia</taxon>
    </lineage>
</organism>
<evidence type="ECO:0000256" key="13">
    <source>
        <dbReference type="SAM" id="MobiDB-lite"/>
    </source>
</evidence>
<accession>A0AAE1AZ14</accession>
<dbReference type="Pfam" id="PF00005">
    <property type="entry name" value="ABC_tran"/>
    <property type="match status" value="1"/>
</dbReference>
<keyword evidence="3" id="KW-0813">Transport</keyword>
<proteinExistence type="inferred from homology"/>
<keyword evidence="5 14" id="KW-0812">Transmembrane</keyword>
<dbReference type="GO" id="GO:0005774">
    <property type="term" value="C:vacuolar membrane"/>
    <property type="evidence" value="ECO:0007669"/>
    <property type="project" value="UniProtKB-SubCell"/>
</dbReference>
<evidence type="ECO:0000256" key="1">
    <source>
        <dbReference type="ARBA" id="ARBA00004128"/>
    </source>
</evidence>
<dbReference type="Pfam" id="PF24357">
    <property type="entry name" value="TMD0_ABC"/>
    <property type="match status" value="1"/>
</dbReference>
<feature type="transmembrane region" description="Helical" evidence="14">
    <location>
        <begin position="1133"/>
        <end position="1160"/>
    </location>
</feature>
<feature type="transmembrane region" description="Helical" evidence="14">
    <location>
        <begin position="167"/>
        <end position="187"/>
    </location>
</feature>
<dbReference type="CDD" id="cd03250">
    <property type="entry name" value="ABCC_MRP_domain1"/>
    <property type="match status" value="1"/>
</dbReference>
<evidence type="ECO:0000256" key="12">
    <source>
        <dbReference type="ARBA" id="ARBA00047523"/>
    </source>
</evidence>
<reference evidence="17" key="1">
    <citation type="journal article" date="2023" name="G3 (Bethesda)">
        <title>A reference genome for the long-term kleptoplast-retaining sea slug Elysia crispata morphotype clarki.</title>
        <authorList>
            <person name="Eastman K.E."/>
            <person name="Pendleton A.L."/>
            <person name="Shaikh M.A."/>
            <person name="Suttiyut T."/>
            <person name="Ogas R."/>
            <person name="Tomko P."/>
            <person name="Gavelis G."/>
            <person name="Widhalm J.R."/>
            <person name="Wisecaver J.H."/>
        </authorList>
    </citation>
    <scope>NUCLEOTIDE SEQUENCE</scope>
    <source>
        <strain evidence="17">ECLA1</strain>
    </source>
</reference>
<name>A0AAE1AZ14_9GAST</name>
<feature type="transmembrane region" description="Helical" evidence="14">
    <location>
        <begin position="569"/>
        <end position="597"/>
    </location>
</feature>
<dbReference type="PROSITE" id="PS00211">
    <property type="entry name" value="ABC_TRANSPORTER_1"/>
    <property type="match status" value="1"/>
</dbReference>
<dbReference type="PANTHER" id="PTHR24223">
    <property type="entry name" value="ATP-BINDING CASSETTE SUB-FAMILY C"/>
    <property type="match status" value="1"/>
</dbReference>
<feature type="transmembrane region" description="Helical" evidence="14">
    <location>
        <begin position="464"/>
        <end position="486"/>
    </location>
</feature>
<dbReference type="InterPro" id="IPR011527">
    <property type="entry name" value="ABC1_TM_dom"/>
</dbReference>
<dbReference type="PROSITE" id="PS50929">
    <property type="entry name" value="ABC_TM1F"/>
    <property type="match status" value="2"/>
</dbReference>
<feature type="transmembrane region" description="Helical" evidence="14">
    <location>
        <begin position="137"/>
        <end position="155"/>
    </location>
</feature>
<comment type="subcellular location">
    <subcellularLocation>
        <location evidence="1">Vacuole membrane</location>
        <topology evidence="1">Multi-pass membrane protein</topology>
    </subcellularLocation>
</comment>
<feature type="transmembrane region" description="Helical" evidence="14">
    <location>
        <begin position="1047"/>
        <end position="1069"/>
    </location>
</feature>
<dbReference type="GO" id="GO:0005524">
    <property type="term" value="F:ATP binding"/>
    <property type="evidence" value="ECO:0007669"/>
    <property type="project" value="UniProtKB-KW"/>
</dbReference>
<feature type="transmembrane region" description="Helical" evidence="14">
    <location>
        <begin position="34"/>
        <end position="53"/>
    </location>
</feature>
<keyword evidence="7" id="KW-0547">Nucleotide-binding</keyword>
<dbReference type="InterPro" id="IPR027417">
    <property type="entry name" value="P-loop_NTPase"/>
</dbReference>